<keyword evidence="5 10" id="KW-0812">Transmembrane</keyword>
<dbReference type="GO" id="GO:0005886">
    <property type="term" value="C:plasma membrane"/>
    <property type="evidence" value="ECO:0007669"/>
    <property type="project" value="UniProtKB-SubCell"/>
</dbReference>
<feature type="compositionally biased region" description="Basic and acidic residues" evidence="11">
    <location>
        <begin position="736"/>
        <end position="755"/>
    </location>
</feature>
<evidence type="ECO:0000256" key="2">
    <source>
        <dbReference type="ARBA" id="ARBA00004651"/>
    </source>
</evidence>
<name>A0A9P4V0D4_9PLEO</name>
<protein>
    <recommendedName>
        <fullName evidence="10">Plasma membrane fusion protein PRM1</fullName>
    </recommendedName>
</protein>
<dbReference type="AlphaFoldDB" id="A0A9P4V0D4"/>
<feature type="region of interest" description="Disordered" evidence="11">
    <location>
        <begin position="1"/>
        <end position="20"/>
    </location>
</feature>
<comment type="function">
    <text evidence="1 10">Involved in cell fusion during mating by stabilizing the plasma membrane fusion event.</text>
</comment>
<feature type="transmembrane region" description="Helical" evidence="10">
    <location>
        <begin position="609"/>
        <end position="630"/>
    </location>
</feature>
<evidence type="ECO:0000256" key="7">
    <source>
        <dbReference type="ARBA" id="ARBA00022989"/>
    </source>
</evidence>
<feature type="transmembrane region" description="Helical" evidence="10">
    <location>
        <begin position="59"/>
        <end position="79"/>
    </location>
</feature>
<dbReference type="InterPro" id="IPR026777">
    <property type="entry name" value="PRM1"/>
</dbReference>
<feature type="compositionally biased region" description="Low complexity" evidence="11">
    <location>
        <begin position="7"/>
        <end position="19"/>
    </location>
</feature>
<keyword evidence="7 10" id="KW-1133">Transmembrane helix</keyword>
<evidence type="ECO:0000256" key="11">
    <source>
        <dbReference type="SAM" id="MobiDB-lite"/>
    </source>
</evidence>
<feature type="region of interest" description="Disordered" evidence="11">
    <location>
        <begin position="652"/>
        <end position="671"/>
    </location>
</feature>
<dbReference type="GO" id="GO:0032220">
    <property type="term" value="P:plasma membrane fusion involved in cytogamy"/>
    <property type="evidence" value="ECO:0007669"/>
    <property type="project" value="TreeGrafter"/>
</dbReference>
<feature type="region of interest" description="Disordered" evidence="11">
    <location>
        <begin position="684"/>
        <end position="755"/>
    </location>
</feature>
<keyword evidence="13" id="KW-1185">Reference proteome</keyword>
<comment type="caution">
    <text evidence="12">The sequence shown here is derived from an EMBL/GenBank/DDBJ whole genome shotgun (WGS) entry which is preliminary data.</text>
</comment>
<feature type="transmembrane region" description="Helical" evidence="10">
    <location>
        <begin position="328"/>
        <end position="347"/>
    </location>
</feature>
<dbReference type="GO" id="GO:0043332">
    <property type="term" value="C:mating projection tip"/>
    <property type="evidence" value="ECO:0007669"/>
    <property type="project" value="UniProtKB-UniRule"/>
</dbReference>
<comment type="subcellular location">
    <subcellularLocation>
        <location evidence="2 10">Cell membrane</location>
        <topology evidence="2 10">Multi-pass membrane protein</topology>
    </subcellularLocation>
</comment>
<keyword evidence="9" id="KW-0325">Glycoprotein</keyword>
<evidence type="ECO:0000256" key="4">
    <source>
        <dbReference type="ARBA" id="ARBA00022475"/>
    </source>
</evidence>
<feature type="transmembrane region" description="Helical" evidence="10">
    <location>
        <begin position="412"/>
        <end position="433"/>
    </location>
</feature>
<reference evidence="12" key="1">
    <citation type="journal article" date="2020" name="Stud. Mycol.">
        <title>101 Dothideomycetes genomes: a test case for predicting lifestyles and emergence of pathogens.</title>
        <authorList>
            <person name="Haridas S."/>
            <person name="Albert R."/>
            <person name="Binder M."/>
            <person name="Bloem J."/>
            <person name="Labutti K."/>
            <person name="Salamov A."/>
            <person name="Andreopoulos B."/>
            <person name="Baker S."/>
            <person name="Barry K."/>
            <person name="Bills G."/>
            <person name="Bluhm B."/>
            <person name="Cannon C."/>
            <person name="Castanera R."/>
            <person name="Culley D."/>
            <person name="Daum C."/>
            <person name="Ezra D."/>
            <person name="Gonzalez J."/>
            <person name="Henrissat B."/>
            <person name="Kuo A."/>
            <person name="Liang C."/>
            <person name="Lipzen A."/>
            <person name="Lutzoni F."/>
            <person name="Magnuson J."/>
            <person name="Mondo S."/>
            <person name="Nolan M."/>
            <person name="Ohm R."/>
            <person name="Pangilinan J."/>
            <person name="Park H.-J."/>
            <person name="Ramirez L."/>
            <person name="Alfaro M."/>
            <person name="Sun H."/>
            <person name="Tritt A."/>
            <person name="Yoshinaga Y."/>
            <person name="Zwiers L.-H."/>
            <person name="Turgeon B."/>
            <person name="Goodwin S."/>
            <person name="Spatafora J."/>
            <person name="Crous P."/>
            <person name="Grigoriev I."/>
        </authorList>
    </citation>
    <scope>NUCLEOTIDE SEQUENCE</scope>
    <source>
        <strain evidence="12">CBS 125425</strain>
    </source>
</reference>
<sequence>MASTTNQQQPLPVVPPSLSAGDHEMRDYYAPQDAPRPAINQTPYLTPYLGLRARLSQIWINRWTILLILVLVRLLFAIASTNDSLTSARREALSACTQVENIGSSLASMPHFMSQGVNEMTAAGVEKAVGGLMTMLDMSVTGVEEIVLFVIHMMTSTYLCLITLAVRGSVHAAVEIGAEISKGLNETIDDVTGSMGDAVKKVTDGIDSVLKSINGIPLVPDFTTPSINLDDQIKKLQALEAPAELNEGLQNLNNSIPTFDQVQNFTDNLIRLPFEEVKKLIAGMDKFEFNRSLLPVPQKEKLNFCSEGNSINTFFDDLVAMIIQARRIGLIVLIILAIVVCVPMAWAEVRRYRRMEEHSGLFAEGHAPMDVIYVASRPHSSAVGLWFGRRFGSTRRQNIVRWAWAYATSMPMLFLISLGLAGLFSCLCQYILLRSIEAKVPELTDQVADFAEKVVGSLNNASMSWSGGVNGAIDKLDSEINDEIFSWVNTTTTAVNDTLNSFVEQMSDTLDDTFGNTPLQDPIKDVLNCLIGLKIASFQKGLTWVQEHAHVAFPGVSNDTFSLGAAAKVSDSSSAAELLADPNGKTKDEITEAISHIVDKLISGIKTEALISLTLILIWLFIALGGFAYACTLYPRQYQAPPERGNAYVVDSPVDNEPKPQTYPDTAAPPYEYPVNKAAPYTIQPRPFPSYGPDNTPESPQAEKVGTVGARAVAESSRPGHLRASSHGHLAQPSPLEEKGNPFSDRYDEKRNPFA</sequence>
<accession>A0A9P4V0D4</accession>
<evidence type="ECO:0000313" key="12">
    <source>
        <dbReference type="EMBL" id="KAF2732046.1"/>
    </source>
</evidence>
<evidence type="ECO:0000256" key="9">
    <source>
        <dbReference type="ARBA" id="ARBA00023180"/>
    </source>
</evidence>
<organism evidence="12 13">
    <name type="scientific">Polyplosphaeria fusca</name>
    <dbReference type="NCBI Taxonomy" id="682080"/>
    <lineage>
        <taxon>Eukaryota</taxon>
        <taxon>Fungi</taxon>
        <taxon>Dikarya</taxon>
        <taxon>Ascomycota</taxon>
        <taxon>Pezizomycotina</taxon>
        <taxon>Dothideomycetes</taxon>
        <taxon>Pleosporomycetidae</taxon>
        <taxon>Pleosporales</taxon>
        <taxon>Tetraplosphaeriaceae</taxon>
        <taxon>Polyplosphaeria</taxon>
    </lineage>
</organism>
<dbReference type="PANTHER" id="PTHR31030:SF1">
    <property type="entry name" value="PLASMA MEMBRANE FUSION PROTEIN PRM1"/>
    <property type="match status" value="1"/>
</dbReference>
<proteinExistence type="inferred from homology"/>
<evidence type="ECO:0000256" key="1">
    <source>
        <dbReference type="ARBA" id="ARBA00002512"/>
    </source>
</evidence>
<evidence type="ECO:0000256" key="3">
    <source>
        <dbReference type="ARBA" id="ARBA00010780"/>
    </source>
</evidence>
<evidence type="ECO:0000313" key="13">
    <source>
        <dbReference type="Proteomes" id="UP000799444"/>
    </source>
</evidence>
<dbReference type="PANTHER" id="PTHR31030">
    <property type="entry name" value="PLASMA MEMBRANE FUSION PROTEIN PRM1"/>
    <property type="match status" value="1"/>
</dbReference>
<evidence type="ECO:0000256" key="6">
    <source>
        <dbReference type="ARBA" id="ARBA00022971"/>
    </source>
</evidence>
<keyword evidence="4 10" id="KW-1003">Cell membrane</keyword>
<evidence type="ECO:0000256" key="5">
    <source>
        <dbReference type="ARBA" id="ARBA00022692"/>
    </source>
</evidence>
<keyword evidence="8 10" id="KW-0472">Membrane</keyword>
<comment type="caution">
    <text evidence="10">Lacks conserved residue(s) required for the propagation of feature annotation.</text>
</comment>
<evidence type="ECO:0000256" key="10">
    <source>
        <dbReference type="RuleBase" id="RU366035"/>
    </source>
</evidence>
<gene>
    <name evidence="12" type="ORF">EJ04DRAFT_351960</name>
</gene>
<dbReference type="Proteomes" id="UP000799444">
    <property type="component" value="Unassembled WGS sequence"/>
</dbReference>
<comment type="similarity">
    <text evidence="3 10">Belongs to the PRM1 family.</text>
</comment>
<dbReference type="OrthoDB" id="5356111at2759"/>
<keyword evidence="6 10" id="KW-0184">Conjugation</keyword>
<evidence type="ECO:0000256" key="8">
    <source>
        <dbReference type="ARBA" id="ARBA00023136"/>
    </source>
</evidence>
<dbReference type="EMBL" id="ML996184">
    <property type="protein sequence ID" value="KAF2732046.1"/>
    <property type="molecule type" value="Genomic_DNA"/>
</dbReference>